<comment type="caution">
    <text evidence="1">The sequence shown here is derived from an EMBL/GenBank/DDBJ whole genome shotgun (WGS) entry which is preliminary data.</text>
</comment>
<keyword evidence="2" id="KW-1185">Reference proteome</keyword>
<accession>A0ABR5ANZ5</accession>
<sequence>MPGIPTHKEPADKFVCRLFNVKNVMEHSGLEPLTSTLPVW</sequence>
<protein>
    <recommendedName>
        <fullName evidence="3">Mobile element protein</fullName>
    </recommendedName>
</protein>
<organism evidence="1 2">
    <name type="scientific">Bacillus badius</name>
    <dbReference type="NCBI Taxonomy" id="1455"/>
    <lineage>
        <taxon>Bacteria</taxon>
        <taxon>Bacillati</taxon>
        <taxon>Bacillota</taxon>
        <taxon>Bacilli</taxon>
        <taxon>Bacillales</taxon>
        <taxon>Bacillaceae</taxon>
        <taxon>Pseudobacillus</taxon>
    </lineage>
</organism>
<dbReference type="EMBL" id="JXLP01000041">
    <property type="protein sequence ID" value="KIL71975.1"/>
    <property type="molecule type" value="Genomic_DNA"/>
</dbReference>
<evidence type="ECO:0000313" key="2">
    <source>
        <dbReference type="Proteomes" id="UP000031982"/>
    </source>
</evidence>
<reference evidence="1 2" key="1">
    <citation type="submission" date="2015-01" db="EMBL/GenBank/DDBJ databases">
        <title>Genome Assembly of Bacillus badius MTCC 1458.</title>
        <authorList>
            <person name="Verma A."/>
            <person name="Khatri I."/>
            <person name="Mual P."/>
            <person name="Subramanian S."/>
            <person name="Krishnamurthi S."/>
        </authorList>
    </citation>
    <scope>NUCLEOTIDE SEQUENCE [LARGE SCALE GENOMIC DNA]</scope>
    <source>
        <strain evidence="1 2">MTCC 1458</strain>
    </source>
</reference>
<gene>
    <name evidence="1" type="ORF">SD77_3604</name>
</gene>
<evidence type="ECO:0000313" key="1">
    <source>
        <dbReference type="EMBL" id="KIL71975.1"/>
    </source>
</evidence>
<dbReference type="Proteomes" id="UP000031982">
    <property type="component" value="Unassembled WGS sequence"/>
</dbReference>
<proteinExistence type="predicted"/>
<evidence type="ECO:0008006" key="3">
    <source>
        <dbReference type="Google" id="ProtNLM"/>
    </source>
</evidence>
<name>A0ABR5ANZ5_BACBA</name>